<sequence length="71" mass="7820">MKLHVSNEQCLAKDIALASLSPFESCHYNNHNVNSMLLLTNVMITNSLLRYVSSTSRAALSSLLTPNSILQ</sequence>
<name>A0AA35SLQ9_GEOBA</name>
<dbReference type="EMBL" id="CASHTH010002601">
    <property type="protein sequence ID" value="CAI8032405.1"/>
    <property type="molecule type" value="Genomic_DNA"/>
</dbReference>
<dbReference type="AlphaFoldDB" id="A0AA35SLQ9"/>
<protein>
    <submittedName>
        <fullName evidence="1">Uncharacterized protein</fullName>
    </submittedName>
</protein>
<dbReference type="Proteomes" id="UP001174909">
    <property type="component" value="Unassembled WGS sequence"/>
</dbReference>
<accession>A0AA35SLQ9</accession>
<organism evidence="1 2">
    <name type="scientific">Geodia barretti</name>
    <name type="common">Barrett's horny sponge</name>
    <dbReference type="NCBI Taxonomy" id="519541"/>
    <lineage>
        <taxon>Eukaryota</taxon>
        <taxon>Metazoa</taxon>
        <taxon>Porifera</taxon>
        <taxon>Demospongiae</taxon>
        <taxon>Heteroscleromorpha</taxon>
        <taxon>Tetractinellida</taxon>
        <taxon>Astrophorina</taxon>
        <taxon>Geodiidae</taxon>
        <taxon>Geodia</taxon>
    </lineage>
</organism>
<comment type="caution">
    <text evidence="1">The sequence shown here is derived from an EMBL/GenBank/DDBJ whole genome shotgun (WGS) entry which is preliminary data.</text>
</comment>
<keyword evidence="2" id="KW-1185">Reference proteome</keyword>
<evidence type="ECO:0000313" key="1">
    <source>
        <dbReference type="EMBL" id="CAI8032405.1"/>
    </source>
</evidence>
<evidence type="ECO:0000313" key="2">
    <source>
        <dbReference type="Proteomes" id="UP001174909"/>
    </source>
</evidence>
<reference evidence="1" key="1">
    <citation type="submission" date="2023-03" db="EMBL/GenBank/DDBJ databases">
        <authorList>
            <person name="Steffen K."/>
            <person name="Cardenas P."/>
        </authorList>
    </citation>
    <scope>NUCLEOTIDE SEQUENCE</scope>
</reference>
<proteinExistence type="predicted"/>
<gene>
    <name evidence="1" type="ORF">GBAR_LOCUS18324</name>
</gene>